<dbReference type="GO" id="GO:0000421">
    <property type="term" value="C:autophagosome membrane"/>
    <property type="evidence" value="ECO:0007669"/>
    <property type="project" value="UniProtKB-SubCell"/>
</dbReference>
<dbReference type="GO" id="GO:0005829">
    <property type="term" value="C:cytosol"/>
    <property type="evidence" value="ECO:0007669"/>
    <property type="project" value="UniProtKB-SubCell"/>
</dbReference>
<evidence type="ECO:0000256" key="12">
    <source>
        <dbReference type="ARBA" id="ARBA00022892"/>
    </source>
</evidence>
<dbReference type="Gene3D" id="1.20.5.110">
    <property type="match status" value="1"/>
</dbReference>
<keyword evidence="19" id="KW-0458">Lysosome</keyword>
<feature type="domain" description="T-SNARE coiled-coil homology" evidence="27">
    <location>
        <begin position="172"/>
        <end position="234"/>
    </location>
</feature>
<dbReference type="InterPro" id="IPR028676">
    <property type="entry name" value="STX17_SNARE"/>
</dbReference>
<evidence type="ECO:0000313" key="29">
    <source>
        <dbReference type="Proteomes" id="UP000028990"/>
    </source>
</evidence>
<protein>
    <recommendedName>
        <fullName evidence="23">Syntaxin-17</fullName>
    </recommendedName>
</protein>
<dbReference type="GO" id="GO:0006906">
    <property type="term" value="P:vesicle fusion"/>
    <property type="evidence" value="ECO:0007669"/>
    <property type="project" value="TreeGrafter"/>
</dbReference>
<evidence type="ECO:0000256" key="18">
    <source>
        <dbReference type="ARBA" id="ARBA00023136"/>
    </source>
</evidence>
<dbReference type="InterPro" id="IPR000727">
    <property type="entry name" value="T_SNARE_dom"/>
</dbReference>
<evidence type="ECO:0000313" key="28">
    <source>
        <dbReference type="EMBL" id="KFO19076.1"/>
    </source>
</evidence>
<gene>
    <name evidence="28" type="ORF">H920_19539</name>
</gene>
<keyword evidence="18 26" id="KW-0472">Membrane</keyword>
<dbReference type="EMBL" id="KN125198">
    <property type="protein sequence ID" value="KFO19076.1"/>
    <property type="molecule type" value="Genomic_DNA"/>
</dbReference>
<feature type="transmembrane region" description="Helical" evidence="26">
    <location>
        <begin position="265"/>
        <end position="285"/>
    </location>
</feature>
<dbReference type="GO" id="GO:0031201">
    <property type="term" value="C:SNARE complex"/>
    <property type="evidence" value="ECO:0007669"/>
    <property type="project" value="TreeGrafter"/>
</dbReference>
<reference evidence="28 29" key="1">
    <citation type="submission" date="2013-11" db="EMBL/GenBank/DDBJ databases">
        <title>The Damaraland mole rat (Fukomys damarensis) genome and evolution of African mole rats.</title>
        <authorList>
            <person name="Gladyshev V.N."/>
            <person name="Fang X."/>
        </authorList>
    </citation>
    <scope>NUCLEOTIDE SEQUENCE [LARGE SCALE GENOMIC DNA]</scope>
    <source>
        <tissue evidence="28">Liver</tissue>
    </source>
</reference>
<keyword evidence="7" id="KW-0813">Transport</keyword>
<dbReference type="SUPFAM" id="SSF47661">
    <property type="entry name" value="t-snare proteins"/>
    <property type="match status" value="1"/>
</dbReference>
<dbReference type="GO" id="GO:0006914">
    <property type="term" value="P:autophagy"/>
    <property type="evidence" value="ECO:0007669"/>
    <property type="project" value="UniProtKB-KW"/>
</dbReference>
<proteinExistence type="inferred from homology"/>
<dbReference type="InterPro" id="IPR045242">
    <property type="entry name" value="Syntaxin"/>
</dbReference>
<dbReference type="InterPro" id="IPR006012">
    <property type="entry name" value="Syntaxin/epimorphin_CS"/>
</dbReference>
<evidence type="ECO:0000256" key="4">
    <source>
        <dbReference type="ARBA" id="ARBA00004542"/>
    </source>
</evidence>
<dbReference type="GO" id="GO:0120281">
    <property type="term" value="C:autolysosome membrane"/>
    <property type="evidence" value="ECO:0007669"/>
    <property type="project" value="UniProtKB-SubCell"/>
</dbReference>
<keyword evidence="16 25" id="KW-0175">Coiled coil</keyword>
<keyword evidence="17" id="KW-0496">Mitochondrion</keyword>
<dbReference type="PANTHER" id="PTHR19957:SF139">
    <property type="entry name" value="SYNTAXIN-17"/>
    <property type="match status" value="1"/>
</dbReference>
<evidence type="ECO:0000256" key="24">
    <source>
        <dbReference type="ARBA" id="ARBA00093444"/>
    </source>
</evidence>
<evidence type="ECO:0000256" key="16">
    <source>
        <dbReference type="ARBA" id="ARBA00023054"/>
    </source>
</evidence>
<keyword evidence="9" id="KW-0597">Phosphoprotein</keyword>
<evidence type="ECO:0000256" key="10">
    <source>
        <dbReference type="ARBA" id="ARBA00022692"/>
    </source>
</evidence>
<dbReference type="GO" id="GO:0005484">
    <property type="term" value="F:SNAP receptor activity"/>
    <property type="evidence" value="ECO:0007669"/>
    <property type="project" value="InterPro"/>
</dbReference>
<feature type="transmembrane region" description="Helical" evidence="26">
    <location>
        <begin position="239"/>
        <end position="259"/>
    </location>
</feature>
<evidence type="ECO:0000256" key="21">
    <source>
        <dbReference type="ARBA" id="ARBA00055921"/>
    </source>
</evidence>
<evidence type="ECO:0000256" key="2">
    <source>
        <dbReference type="ARBA" id="ARBA00004457"/>
    </source>
</evidence>
<keyword evidence="11" id="KW-0256">Endoplasmic reticulum</keyword>
<name>A0A091D8A7_FUKDA</name>
<dbReference type="InterPro" id="IPR010989">
    <property type="entry name" value="SNARE"/>
</dbReference>
<accession>A0A091D8A7</accession>
<sequence>MFEDEEKVKLRRLEPAIQKFTKIVIPTDLERLRKHQINIEKFQRCRIWDKLHEEHINAGRTVQQLRSNIREMEKLCLKVRKDDLILLKRMLDPVKEEASAATAEFLQLHLASVEELKKQFNDEETLLQPSLTRSMTVGANSEYGSVHTGAIHTPEAEADSQSLTQINALPEIPRDQNAAESWETLEADLIELNQLVTDFSLLVYSQQEKIDSIADHVNTAAVNVEEGTKNLGKAAKYKLAALPVAGALIGGVVGGPIGLLAGFKVAGIAAALGGGVLGFTGGKLIQRRKQKMMEKLTSSCPDLHSQTDKKCS</sequence>
<dbReference type="AlphaFoldDB" id="A0A091D8A7"/>
<evidence type="ECO:0000256" key="25">
    <source>
        <dbReference type="SAM" id="Coils"/>
    </source>
</evidence>
<evidence type="ECO:0000256" key="7">
    <source>
        <dbReference type="ARBA" id="ARBA00022448"/>
    </source>
</evidence>
<evidence type="ECO:0000256" key="22">
    <source>
        <dbReference type="ARBA" id="ARBA00060365"/>
    </source>
</evidence>
<dbReference type="GO" id="GO:0030868">
    <property type="term" value="C:smooth endoplasmic reticulum membrane"/>
    <property type="evidence" value="ECO:0007669"/>
    <property type="project" value="UniProtKB-SubCell"/>
</dbReference>
<keyword evidence="10 26" id="KW-0812">Transmembrane</keyword>
<evidence type="ECO:0000256" key="13">
    <source>
        <dbReference type="ARBA" id="ARBA00022989"/>
    </source>
</evidence>
<keyword evidence="14" id="KW-0007">Acetylation</keyword>
<evidence type="ECO:0000256" key="1">
    <source>
        <dbReference type="ARBA" id="ARBA00004225"/>
    </source>
</evidence>
<evidence type="ECO:0000256" key="20">
    <source>
        <dbReference type="ARBA" id="ARBA00023329"/>
    </source>
</evidence>
<keyword evidence="12" id="KW-0931">ER-Golgi transport</keyword>
<evidence type="ECO:0000256" key="19">
    <source>
        <dbReference type="ARBA" id="ARBA00023228"/>
    </source>
</evidence>
<evidence type="ECO:0000256" key="9">
    <source>
        <dbReference type="ARBA" id="ARBA00022553"/>
    </source>
</evidence>
<dbReference type="PANTHER" id="PTHR19957">
    <property type="entry name" value="SYNTAXIN"/>
    <property type="match status" value="1"/>
</dbReference>
<evidence type="ECO:0000256" key="11">
    <source>
        <dbReference type="ARBA" id="ARBA00022824"/>
    </source>
</evidence>
<dbReference type="GO" id="GO:0012507">
    <property type="term" value="C:ER to Golgi transport vesicle membrane"/>
    <property type="evidence" value="ECO:0007669"/>
    <property type="project" value="UniProtKB-SubCell"/>
</dbReference>
<evidence type="ECO:0000256" key="15">
    <source>
        <dbReference type="ARBA" id="ARBA00023006"/>
    </source>
</evidence>
<evidence type="ECO:0000256" key="5">
    <source>
        <dbReference type="ARBA" id="ARBA00004557"/>
    </source>
</evidence>
<keyword evidence="15" id="KW-0072">Autophagy</keyword>
<keyword evidence="8" id="KW-0963">Cytoplasm</keyword>
<dbReference type="Pfam" id="PF26585">
    <property type="entry name" value="STX17_N"/>
    <property type="match status" value="1"/>
</dbReference>
<dbReference type="eggNOG" id="KOG0811">
    <property type="taxonomic scope" value="Eukaryota"/>
</dbReference>
<keyword evidence="20" id="KW-0968">Cytoplasmic vesicle</keyword>
<dbReference type="PROSITE" id="PS00914">
    <property type="entry name" value="SYNTAXIN"/>
    <property type="match status" value="1"/>
</dbReference>
<keyword evidence="29" id="KW-1185">Reference proteome</keyword>
<dbReference type="CDD" id="cd15846">
    <property type="entry name" value="SNARE_syntaxin17"/>
    <property type="match status" value="1"/>
</dbReference>
<dbReference type="GO" id="GO:0005886">
    <property type="term" value="C:plasma membrane"/>
    <property type="evidence" value="ECO:0007669"/>
    <property type="project" value="TreeGrafter"/>
</dbReference>
<dbReference type="GO" id="GO:0048278">
    <property type="term" value="P:vesicle docking"/>
    <property type="evidence" value="ECO:0007669"/>
    <property type="project" value="TreeGrafter"/>
</dbReference>
<dbReference type="GO" id="GO:0031966">
    <property type="term" value="C:mitochondrial membrane"/>
    <property type="evidence" value="ECO:0007669"/>
    <property type="project" value="UniProtKB-SubCell"/>
</dbReference>
<dbReference type="InterPro" id="IPR059001">
    <property type="entry name" value="STX17_N"/>
</dbReference>
<dbReference type="GO" id="GO:0000149">
    <property type="term" value="F:SNARE binding"/>
    <property type="evidence" value="ECO:0007669"/>
    <property type="project" value="TreeGrafter"/>
</dbReference>
<comment type="subcellular location">
    <subcellularLocation>
        <location evidence="24">Autolysosome membrane</location>
        <topology evidence="24">Multi-pass membrane protein</topology>
    </subcellularLocation>
    <subcellularLocation>
        <location evidence="3">Cytoplasm</location>
        <location evidence="3">Cytosol</location>
    </subcellularLocation>
    <subcellularLocation>
        <location evidence="5">Cytoplasmic vesicle</location>
        <location evidence="5">COPII-coated vesicle membrane</location>
        <topology evidence="5">Multi-pass membrane protein</topology>
    </subcellularLocation>
    <subcellularLocation>
        <location evidence="4">Cytoplasmic vesicle</location>
        <location evidence="4">Autophagosome membrane</location>
        <topology evidence="4">Multi-pass membrane protein</topology>
    </subcellularLocation>
    <subcellularLocation>
        <location evidence="2">Endoplasmic reticulum-Golgi intermediate compartment membrane</location>
        <topology evidence="2">Multi-pass membrane protein</topology>
    </subcellularLocation>
    <subcellularLocation>
        <location evidence="1">Mitochondrion membrane</location>
        <topology evidence="1">Multi-pass membrane protein</topology>
    </subcellularLocation>
    <subcellularLocation>
        <location evidence="22">Smooth endoplasmic reticulum membrane</location>
        <topology evidence="22">Multi-pass membrane protein</topology>
    </subcellularLocation>
</comment>
<evidence type="ECO:0000256" key="14">
    <source>
        <dbReference type="ARBA" id="ARBA00022990"/>
    </source>
</evidence>
<keyword evidence="13 26" id="KW-1133">Transmembrane helix</keyword>
<evidence type="ECO:0000256" key="6">
    <source>
        <dbReference type="ARBA" id="ARBA00009063"/>
    </source>
</evidence>
<dbReference type="SMART" id="SM00397">
    <property type="entry name" value="t_SNARE"/>
    <property type="match status" value="1"/>
</dbReference>
<dbReference type="GO" id="GO:0033116">
    <property type="term" value="C:endoplasmic reticulum-Golgi intermediate compartment membrane"/>
    <property type="evidence" value="ECO:0007669"/>
    <property type="project" value="UniProtKB-SubCell"/>
</dbReference>
<evidence type="ECO:0000256" key="3">
    <source>
        <dbReference type="ARBA" id="ARBA00004514"/>
    </source>
</evidence>
<feature type="coiled-coil region" evidence="25">
    <location>
        <begin position="62"/>
        <end position="123"/>
    </location>
</feature>
<evidence type="ECO:0000256" key="26">
    <source>
        <dbReference type="SAM" id="Phobius"/>
    </source>
</evidence>
<evidence type="ECO:0000256" key="17">
    <source>
        <dbReference type="ARBA" id="ARBA00023128"/>
    </source>
</evidence>
<organism evidence="28 29">
    <name type="scientific">Fukomys damarensis</name>
    <name type="common">Damaraland mole rat</name>
    <name type="synonym">Cryptomys damarensis</name>
    <dbReference type="NCBI Taxonomy" id="885580"/>
    <lineage>
        <taxon>Eukaryota</taxon>
        <taxon>Metazoa</taxon>
        <taxon>Chordata</taxon>
        <taxon>Craniata</taxon>
        <taxon>Vertebrata</taxon>
        <taxon>Euteleostomi</taxon>
        <taxon>Mammalia</taxon>
        <taxon>Eutheria</taxon>
        <taxon>Euarchontoglires</taxon>
        <taxon>Glires</taxon>
        <taxon>Rodentia</taxon>
        <taxon>Hystricomorpha</taxon>
        <taxon>Bathyergidae</taxon>
        <taxon>Fukomys</taxon>
    </lineage>
</organism>
<evidence type="ECO:0000256" key="8">
    <source>
        <dbReference type="ARBA" id="ARBA00022490"/>
    </source>
</evidence>
<comment type="function">
    <text evidence="21">SNAREs, soluble N-ethylmaleimide-sensitive factor-attachment protein receptors, are essential proteins for fusion of cellular membranes. SNAREs localized on opposing membranes assemble to form a trans-SNARE complex, an extended, parallel four alpha-helical bundle that drives membrane fusion. STX17 is a SNARE of the autophagosome involved in autophagy through the direct control of autophagosome membrane fusion with the lysosome membrane. May also play a role in the early secretory pathway where it may maintain the architecture of the endoplasmic reticulum-Golgi intermediate compartment/ERGIC and Golgi and/or regulate transport between the endoplasmic reticulum, the ERGIC and the Golgi.</text>
</comment>
<dbReference type="FunFam" id="1.20.5.110:FF:000046">
    <property type="entry name" value="syntaxin-17 isoform X1"/>
    <property type="match status" value="1"/>
</dbReference>
<evidence type="ECO:0000259" key="27">
    <source>
        <dbReference type="PROSITE" id="PS50192"/>
    </source>
</evidence>
<dbReference type="GO" id="GO:0006887">
    <property type="term" value="P:exocytosis"/>
    <property type="evidence" value="ECO:0007669"/>
    <property type="project" value="TreeGrafter"/>
</dbReference>
<dbReference type="PROSITE" id="PS50192">
    <property type="entry name" value="T_SNARE"/>
    <property type="match status" value="1"/>
</dbReference>
<evidence type="ECO:0000256" key="23">
    <source>
        <dbReference type="ARBA" id="ARBA00069804"/>
    </source>
</evidence>
<dbReference type="Proteomes" id="UP000028990">
    <property type="component" value="Unassembled WGS sequence"/>
</dbReference>
<dbReference type="GO" id="GO:0006886">
    <property type="term" value="P:intracellular protein transport"/>
    <property type="evidence" value="ECO:0007669"/>
    <property type="project" value="InterPro"/>
</dbReference>
<comment type="similarity">
    <text evidence="6">Belongs to the syntaxin family.</text>
</comment>
<dbReference type="STRING" id="885580.ENSFDAP00000018785"/>